<reference evidence="4 5" key="1">
    <citation type="submission" date="2015-07" db="EMBL/GenBank/DDBJ databases">
        <title>The genome of the fungus Escovopsis weberi, a specialized disease agent of ant agriculture.</title>
        <authorList>
            <person name="de Man T.J."/>
            <person name="Stajich J.E."/>
            <person name="Kubicek C.P."/>
            <person name="Chenthamara K."/>
            <person name="Atanasova L."/>
            <person name="Druzhinina I.S."/>
            <person name="Birnbaum S."/>
            <person name="Barribeau S.M."/>
            <person name="Teiling C."/>
            <person name="Suen G."/>
            <person name="Currie C."/>
            <person name="Gerardo N.M."/>
        </authorList>
    </citation>
    <scope>NUCLEOTIDE SEQUENCE [LARGE SCALE GENOMIC DNA]</scope>
</reference>
<dbReference type="InterPro" id="IPR050645">
    <property type="entry name" value="Histidine_acid_phosphatase"/>
</dbReference>
<comment type="caution">
    <text evidence="4">The sequence shown here is derived from an EMBL/GenBank/DDBJ whole genome shotgun (WGS) entry which is preliminary data.</text>
</comment>
<dbReference type="OrthoDB" id="10257284at2759"/>
<dbReference type="PANTHER" id="PTHR11567">
    <property type="entry name" value="ACID PHOSPHATASE-RELATED"/>
    <property type="match status" value="1"/>
</dbReference>
<dbReference type="SUPFAM" id="SSF53254">
    <property type="entry name" value="Phosphoglycerate mutase-like"/>
    <property type="match status" value="1"/>
</dbReference>
<organism evidence="4 5">
    <name type="scientific">Escovopsis weberi</name>
    <dbReference type="NCBI Taxonomy" id="150374"/>
    <lineage>
        <taxon>Eukaryota</taxon>
        <taxon>Fungi</taxon>
        <taxon>Dikarya</taxon>
        <taxon>Ascomycota</taxon>
        <taxon>Pezizomycotina</taxon>
        <taxon>Sordariomycetes</taxon>
        <taxon>Hypocreomycetidae</taxon>
        <taxon>Hypocreales</taxon>
        <taxon>Hypocreaceae</taxon>
        <taxon>Escovopsis</taxon>
    </lineage>
</organism>
<dbReference type="AlphaFoldDB" id="A0A0M9VTM7"/>
<dbReference type="Proteomes" id="UP000053831">
    <property type="component" value="Unassembled WGS sequence"/>
</dbReference>
<gene>
    <name evidence="4" type="ORF">ESCO_001203</name>
</gene>
<dbReference type="CDD" id="cd07061">
    <property type="entry name" value="HP_HAP_like"/>
    <property type="match status" value="1"/>
</dbReference>
<sequence length="508" mass="56459">MSLEPRPEYTDAELAGLYPPQLRLQQVQVLLRHGERTPVSTRFLNAGLPPHWPYCSAVRQLRAAVLDGPPPSTPAGDPPRRTFSKVEWRQRLETFGRDDDSPVVAAGPNGELDAICDAGMLTDRGRETTHALGARLRRLYVDRLGFLPPSIDNDDAFYLRATPIPRALESMQQAFHGLYPPHTRAPAFPPLTILSRPVADENLFPNEGSCRRLAELARAFAQRTADRWNTSNDMAYVNTRIGKWMPDSSPRVAVDSRPRLSGVMDTINATRAHGPVTRLPKEFYDPGVRKIIEKIGTEEWFAGYRESREYRALGIGSLLGDLVSRMVLSAEQASPDLPKKNTAGSAPFRFGLNGCHDTTLGAILTSLGAFSFDKWPPFTSHIAIELFRSAEHESPRGNSNTPARSWWPPAILGTSSARGIGRKPSSELSDKEKESLQGYFVRLRYNDEPVAIPGCRPQGKHLDGDETFCTLEAFKAIVDKFTPQNWKQECRLNIKMPAFPPGDETAGH</sequence>
<name>A0A0M9VTM7_ESCWE</name>
<dbReference type="InterPro" id="IPR000560">
    <property type="entry name" value="His_Pase_clade-2"/>
</dbReference>
<evidence type="ECO:0000256" key="1">
    <source>
        <dbReference type="ARBA" id="ARBA00005375"/>
    </source>
</evidence>
<dbReference type="GO" id="GO:0016158">
    <property type="term" value="F:inositol hexakisphosphate 3-phosphatase activity"/>
    <property type="evidence" value="ECO:0007669"/>
    <property type="project" value="UniProtKB-EC"/>
</dbReference>
<evidence type="ECO:0000313" key="4">
    <source>
        <dbReference type="EMBL" id="KOS18832.1"/>
    </source>
</evidence>
<evidence type="ECO:0000256" key="3">
    <source>
        <dbReference type="ARBA" id="ARBA00022801"/>
    </source>
</evidence>
<dbReference type="PANTHER" id="PTHR11567:SF110">
    <property type="entry name" value="2-PHOSPHOXYLOSE PHOSPHATASE 1"/>
    <property type="match status" value="1"/>
</dbReference>
<keyword evidence="5" id="KW-1185">Reference proteome</keyword>
<keyword evidence="3" id="KW-0378">Hydrolase</keyword>
<proteinExistence type="inferred from homology"/>
<dbReference type="Pfam" id="PF00328">
    <property type="entry name" value="His_Phos_2"/>
    <property type="match status" value="1"/>
</dbReference>
<dbReference type="PROSITE" id="PS00616">
    <property type="entry name" value="HIS_ACID_PHOSPHAT_1"/>
    <property type="match status" value="1"/>
</dbReference>
<dbReference type="EC" id="3.1.3.8" evidence="2"/>
<comment type="similarity">
    <text evidence="1">Belongs to the histidine acid phosphatase family.</text>
</comment>
<evidence type="ECO:0000313" key="5">
    <source>
        <dbReference type="Proteomes" id="UP000053831"/>
    </source>
</evidence>
<accession>A0A0M9VTM7</accession>
<dbReference type="InterPro" id="IPR029033">
    <property type="entry name" value="His_PPase_superfam"/>
</dbReference>
<dbReference type="InterPro" id="IPR033379">
    <property type="entry name" value="Acid_Pase_AS"/>
</dbReference>
<dbReference type="STRING" id="150374.A0A0M9VTM7"/>
<dbReference type="EMBL" id="LGSR01000020">
    <property type="protein sequence ID" value="KOS18832.1"/>
    <property type="molecule type" value="Genomic_DNA"/>
</dbReference>
<dbReference type="Gene3D" id="3.40.50.1240">
    <property type="entry name" value="Phosphoglycerate mutase-like"/>
    <property type="match status" value="1"/>
</dbReference>
<protein>
    <recommendedName>
        <fullName evidence="2">3-phytase</fullName>
        <ecNumber evidence="2">3.1.3.8</ecNumber>
    </recommendedName>
</protein>
<evidence type="ECO:0000256" key="2">
    <source>
        <dbReference type="ARBA" id="ARBA00012632"/>
    </source>
</evidence>